<protein>
    <recommendedName>
        <fullName evidence="2">mitogen-activated protein kinase kinase kinase</fullName>
        <ecNumber evidence="2">2.7.11.25</ecNumber>
    </recommendedName>
</protein>
<dbReference type="VEuPathDB" id="FungiDB:C5L36_0E04930"/>
<comment type="similarity">
    <text evidence="1">Belongs to the protein kinase superfamily. STE Ser/Thr protein kinase family. MAP kinase kinase kinase subfamily.</text>
</comment>
<dbReference type="EC" id="2.7.11.25" evidence="2"/>
<organism evidence="13 14">
    <name type="scientific">Pichia kudriavzevii</name>
    <name type="common">Yeast</name>
    <name type="synonym">Issatchenkia orientalis</name>
    <dbReference type="NCBI Taxonomy" id="4909"/>
    <lineage>
        <taxon>Eukaryota</taxon>
        <taxon>Fungi</taxon>
        <taxon>Dikarya</taxon>
        <taxon>Ascomycota</taxon>
        <taxon>Saccharomycotina</taxon>
        <taxon>Pichiomycetes</taxon>
        <taxon>Pichiales</taxon>
        <taxon>Pichiaceae</taxon>
        <taxon>Pichia</taxon>
    </lineage>
</organism>
<evidence type="ECO:0000313" key="14">
    <source>
        <dbReference type="Proteomes" id="UP000195871"/>
    </source>
</evidence>
<dbReference type="InterPro" id="IPR001660">
    <property type="entry name" value="SAM"/>
</dbReference>
<dbReference type="GO" id="GO:0005524">
    <property type="term" value="F:ATP binding"/>
    <property type="evidence" value="ECO:0007669"/>
    <property type="project" value="UniProtKB-UniRule"/>
</dbReference>
<dbReference type="Pfam" id="PF00069">
    <property type="entry name" value="Pkinase"/>
    <property type="match status" value="1"/>
</dbReference>
<dbReference type="InterPro" id="IPR013761">
    <property type="entry name" value="SAM/pointed_sf"/>
</dbReference>
<keyword evidence="5 10" id="KW-0547">Nucleotide-binding</keyword>
<dbReference type="PROSITE" id="PS50011">
    <property type="entry name" value="PROTEIN_KINASE_DOM"/>
    <property type="match status" value="1"/>
</dbReference>
<evidence type="ECO:0000256" key="8">
    <source>
        <dbReference type="ARBA" id="ARBA00047559"/>
    </source>
</evidence>
<dbReference type="InterPro" id="IPR000719">
    <property type="entry name" value="Prot_kinase_dom"/>
</dbReference>
<keyword evidence="3" id="KW-0723">Serine/threonine-protein kinase</keyword>
<sequence length="1194" mass="135184">MLPDTSSSISQLETFKTPASIEEVLHDDVYKPYITPPTPFEEHTKRKSEMGEPNPYAQSLWWASRGEDGSTDIQRRRTIKKATVESVSSLGDYSVAEKPLNVETGVPFIETVKRSQLLPSLMGERENIDDMAINQDCDYESKETIKKLRPLNDPPPFTLINILSKMVKKLRCLVKIRSSFEVYTDKNQLFINPKVKLYLFSNIQTLLIIHEQFLNSVLGPYPLEDTIYDNLLRLHHVYPSYLNSTALRQHFTKLVIQNNAFKAFIGDLDTETAEDNEFYLLVLSPALDFHTLINYIDTYLGESSPRIHHLINKFYACYKPSGPIMSFDRNEPIYLVIPDNWKEANLNEWKGISNKSVESQLAYYLNWRLERLLKSYKNITGNVEQQADIVSHLAINNKLLSQSIEKLSTHLAFDTRRGQFQIPAMELHDTNKRIYHIVNEFVTFLRDGVLEETVQMVINAVEVCRNVISDGYGEIMEVYTTLVLFEEHIALISEKYGCFIKEYLDCIPSKPVNINQLISRYVKSRERELHREEIGGSEWEKREFHCKVDINMRETERSTLLELLKSVDCAEYLPLFNTQEITPDLLASMDKDAIQELGVWKVGDRLRIQLLVKLLRIENIKGELNVRTLRKSIQVSSSSIQNTMKAINIDSMKPKPVHISLILPDGKTLGLDVSTIDGIKKICELVNIPNGRLSFIDYSNSGRVHEIKTDHELAEILNADTDRSNIKHRLIVSKNADLTVDSINTSNKIHMRGNTTFSKGQSIKPFMGGRPPSELISTNLRDYFPDLNHEEIEDIRRRSIRMSINGQKLIEKLGNTPVGNRFTLSSTNVRNSVYSRLSNISLASNRLSMASMMSGISDVSSYGIGQAVKIEQVNSRKLEEAHAPAEDQNDTMIELMDESEDEEYFDIDNDLLEKEVTDGPSVWHRGPKIGQGSFGDVYLGLNGLTGELMAVKQVDVNIGGNKTPSEGNETKITALKREISFLRDMAHERVVRYLGCAQDVNRMYIFLEYVPGGSVASLLGLYGAFAPPLVRSFTNQVLIGVQYLHSKGVVHRDIKGGNILVDNTGGVKIGDFGISQRINEEADAKNKKSESLQGSVYWMAPEVVKQQSKDTGPAADVWAIGALVVEMFTGTHPFPTLAPMQALFQLGTGKVCPDTPDAANENARAFLKRTFALQCHERATIEELLEMKWFKESM</sequence>
<dbReference type="InterPro" id="IPR017441">
    <property type="entry name" value="Protein_kinase_ATP_BS"/>
</dbReference>
<name>A0A1Z8JMF0_PICKU</name>
<feature type="domain" description="SAM" evidence="12">
    <location>
        <begin position="555"/>
        <end position="618"/>
    </location>
</feature>
<dbReference type="Gene3D" id="1.10.510.10">
    <property type="entry name" value="Transferase(Phosphotransferase) domain 1"/>
    <property type="match status" value="1"/>
</dbReference>
<dbReference type="AlphaFoldDB" id="A0A1Z8JMF0"/>
<evidence type="ECO:0000256" key="10">
    <source>
        <dbReference type="PROSITE-ProRule" id="PRU10141"/>
    </source>
</evidence>
<proteinExistence type="inferred from homology"/>
<dbReference type="PANTHER" id="PTHR11584:SF369">
    <property type="entry name" value="MITOGEN-ACTIVATED PROTEIN KINASE KINASE KINASE 19-RELATED"/>
    <property type="match status" value="1"/>
</dbReference>
<reference evidence="13 14" key="1">
    <citation type="submission" date="2017-05" db="EMBL/GenBank/DDBJ databases">
        <title>The Genome Sequence of Candida krusei Ckrusei653.</title>
        <authorList>
            <person name="Cuomo C."/>
            <person name="Forche A."/>
            <person name="Young S."/>
            <person name="Abouelleil A."/>
            <person name="Cao P."/>
            <person name="Chapman S."/>
            <person name="Cusick C."/>
            <person name="Shea T."/>
            <person name="Nusbaum C."/>
            <person name="Birren B."/>
        </authorList>
    </citation>
    <scope>NUCLEOTIDE SEQUENCE [LARGE SCALE GENOMIC DNA]</scope>
    <source>
        <strain evidence="13 14">Ckrusei653</strain>
    </source>
</reference>
<dbReference type="CDD" id="cd06606">
    <property type="entry name" value="STKc_MAPKKK"/>
    <property type="match status" value="1"/>
</dbReference>
<dbReference type="PANTHER" id="PTHR11584">
    <property type="entry name" value="SERINE/THREONINE PROTEIN KINASE"/>
    <property type="match status" value="1"/>
</dbReference>
<comment type="catalytic activity">
    <reaction evidence="9">
        <text>L-seryl-[protein] + ATP = O-phospho-L-seryl-[protein] + ADP + H(+)</text>
        <dbReference type="Rhea" id="RHEA:17989"/>
        <dbReference type="Rhea" id="RHEA-COMP:9863"/>
        <dbReference type="Rhea" id="RHEA-COMP:11604"/>
        <dbReference type="ChEBI" id="CHEBI:15378"/>
        <dbReference type="ChEBI" id="CHEBI:29999"/>
        <dbReference type="ChEBI" id="CHEBI:30616"/>
        <dbReference type="ChEBI" id="CHEBI:83421"/>
        <dbReference type="ChEBI" id="CHEBI:456216"/>
        <dbReference type="EC" id="2.7.11.25"/>
    </reaction>
</comment>
<feature type="binding site" evidence="10">
    <location>
        <position position="952"/>
    </location>
    <ligand>
        <name>ATP</name>
        <dbReference type="ChEBI" id="CHEBI:30616"/>
    </ligand>
</feature>
<comment type="caution">
    <text evidence="13">The sequence shown here is derived from an EMBL/GenBank/DDBJ whole genome shotgun (WGS) entry which is preliminary data.</text>
</comment>
<keyword evidence="6" id="KW-0418">Kinase</keyword>
<dbReference type="PROSITE" id="PS00107">
    <property type="entry name" value="PROTEIN_KINASE_ATP"/>
    <property type="match status" value="1"/>
</dbReference>
<evidence type="ECO:0000256" key="2">
    <source>
        <dbReference type="ARBA" id="ARBA00012406"/>
    </source>
</evidence>
<evidence type="ECO:0000259" key="11">
    <source>
        <dbReference type="PROSITE" id="PS50011"/>
    </source>
</evidence>
<dbReference type="InterPro" id="IPR008271">
    <property type="entry name" value="Ser/Thr_kinase_AS"/>
</dbReference>
<dbReference type="GO" id="GO:0004709">
    <property type="term" value="F:MAP kinase kinase kinase activity"/>
    <property type="evidence" value="ECO:0007669"/>
    <property type="project" value="UniProtKB-EC"/>
</dbReference>
<dbReference type="Gene3D" id="1.10.150.50">
    <property type="entry name" value="Transcription Factor, Ets-1"/>
    <property type="match status" value="1"/>
</dbReference>
<evidence type="ECO:0000256" key="7">
    <source>
        <dbReference type="ARBA" id="ARBA00022840"/>
    </source>
</evidence>
<dbReference type="Proteomes" id="UP000195871">
    <property type="component" value="Unassembled WGS sequence"/>
</dbReference>
<evidence type="ECO:0000256" key="5">
    <source>
        <dbReference type="ARBA" id="ARBA00022741"/>
    </source>
</evidence>
<dbReference type="SUPFAM" id="SSF56112">
    <property type="entry name" value="Protein kinase-like (PK-like)"/>
    <property type="match status" value="1"/>
</dbReference>
<evidence type="ECO:0000313" key="13">
    <source>
        <dbReference type="EMBL" id="OUT21771.1"/>
    </source>
</evidence>
<dbReference type="SMART" id="SM00220">
    <property type="entry name" value="S_TKc"/>
    <property type="match status" value="1"/>
</dbReference>
<dbReference type="PROSITE" id="PS00108">
    <property type="entry name" value="PROTEIN_KINASE_ST"/>
    <property type="match status" value="1"/>
</dbReference>
<accession>A0A1Z8JMF0</accession>
<dbReference type="VEuPathDB" id="FungiDB:C5L36_0E04920"/>
<dbReference type="GO" id="GO:0030447">
    <property type="term" value="P:filamentous growth"/>
    <property type="evidence" value="ECO:0007669"/>
    <property type="project" value="UniProtKB-ARBA"/>
</dbReference>
<evidence type="ECO:0000256" key="4">
    <source>
        <dbReference type="ARBA" id="ARBA00022679"/>
    </source>
</evidence>
<dbReference type="Pfam" id="PF00536">
    <property type="entry name" value="SAM_1"/>
    <property type="match status" value="1"/>
</dbReference>
<dbReference type="EMBL" id="NHMM01000004">
    <property type="protein sequence ID" value="OUT21771.1"/>
    <property type="molecule type" value="Genomic_DNA"/>
</dbReference>
<evidence type="ECO:0000259" key="12">
    <source>
        <dbReference type="PROSITE" id="PS50105"/>
    </source>
</evidence>
<feature type="domain" description="Protein kinase" evidence="11">
    <location>
        <begin position="923"/>
        <end position="1190"/>
    </location>
</feature>
<dbReference type="FunFam" id="3.30.200.20:FF:000387">
    <property type="entry name" value="Serine/threonine-protein kinase STE11"/>
    <property type="match status" value="1"/>
</dbReference>
<evidence type="ECO:0000256" key="1">
    <source>
        <dbReference type="ARBA" id="ARBA00006529"/>
    </source>
</evidence>
<gene>
    <name evidence="13" type="ORF">CAS74_002747</name>
</gene>
<evidence type="ECO:0000256" key="9">
    <source>
        <dbReference type="ARBA" id="ARBA00048329"/>
    </source>
</evidence>
<comment type="catalytic activity">
    <reaction evidence="8">
        <text>L-threonyl-[protein] + ATP = O-phospho-L-threonyl-[protein] + ADP + H(+)</text>
        <dbReference type="Rhea" id="RHEA:46608"/>
        <dbReference type="Rhea" id="RHEA-COMP:11060"/>
        <dbReference type="Rhea" id="RHEA-COMP:11605"/>
        <dbReference type="ChEBI" id="CHEBI:15378"/>
        <dbReference type="ChEBI" id="CHEBI:30013"/>
        <dbReference type="ChEBI" id="CHEBI:30616"/>
        <dbReference type="ChEBI" id="CHEBI:61977"/>
        <dbReference type="ChEBI" id="CHEBI:456216"/>
        <dbReference type="EC" id="2.7.11.25"/>
    </reaction>
</comment>
<dbReference type="InterPro" id="IPR011009">
    <property type="entry name" value="Kinase-like_dom_sf"/>
</dbReference>
<dbReference type="PROSITE" id="PS50105">
    <property type="entry name" value="SAM_DOMAIN"/>
    <property type="match status" value="1"/>
</dbReference>
<keyword evidence="4" id="KW-0808">Transferase</keyword>
<evidence type="ECO:0000256" key="6">
    <source>
        <dbReference type="ARBA" id="ARBA00022777"/>
    </source>
</evidence>
<evidence type="ECO:0000256" key="3">
    <source>
        <dbReference type="ARBA" id="ARBA00022527"/>
    </source>
</evidence>
<dbReference type="SMART" id="SM00454">
    <property type="entry name" value="SAM"/>
    <property type="match status" value="1"/>
</dbReference>
<keyword evidence="7 10" id="KW-0067">ATP-binding</keyword>
<dbReference type="SUPFAM" id="SSF47769">
    <property type="entry name" value="SAM/Pointed domain"/>
    <property type="match status" value="1"/>
</dbReference>